<dbReference type="EMBL" id="SNRW01002249">
    <property type="protein sequence ID" value="KAA6393381.1"/>
    <property type="molecule type" value="Genomic_DNA"/>
</dbReference>
<proteinExistence type="predicted"/>
<reference evidence="1 2" key="1">
    <citation type="submission" date="2019-03" db="EMBL/GenBank/DDBJ databases">
        <title>Single cell metagenomics reveals metabolic interactions within the superorganism composed of flagellate Streblomastix strix and complex community of Bacteroidetes bacteria on its surface.</title>
        <authorList>
            <person name="Treitli S.C."/>
            <person name="Kolisko M."/>
            <person name="Husnik F."/>
            <person name="Keeling P."/>
            <person name="Hampl V."/>
        </authorList>
    </citation>
    <scope>NUCLEOTIDE SEQUENCE [LARGE SCALE GENOMIC DNA]</scope>
    <source>
        <strain evidence="1">ST1C</strain>
    </source>
</reference>
<sequence length="317" mass="36037">MKSPIILEVEPQFEKEIEVNAQPFQQQVIRCETPQLSAKRKSSIFKETLTPDPSVCCRLLDIISEDEHMVKESTCFVLSENQLVLVVAYTFDVHESQVQLIVEDEGCCGWFYSDSIQTLIEILIGNVNVLKLDVEKVNLLGDSYKIYDDALLLLKADKTELIDAYNKTEVDTLLDNKLNITDQIDAYSKAEDDALLLLKADKTDIIDAYTKIETDEKFDLKAKVADIVDGYSKTEENELLLLKTNKSEFIDSYSKIEIDTKLDEKVDKTELDDYVDLTSAQTISGTKQFNSKVNAASFEKTGKMMLLFFLLVVEIYQ</sequence>
<dbReference type="Proteomes" id="UP000324800">
    <property type="component" value="Unassembled WGS sequence"/>
</dbReference>
<evidence type="ECO:0000313" key="2">
    <source>
        <dbReference type="Proteomes" id="UP000324800"/>
    </source>
</evidence>
<comment type="caution">
    <text evidence="1">The sequence shown here is derived from an EMBL/GenBank/DDBJ whole genome shotgun (WGS) entry which is preliminary data.</text>
</comment>
<organism evidence="1 2">
    <name type="scientific">Streblomastix strix</name>
    <dbReference type="NCBI Taxonomy" id="222440"/>
    <lineage>
        <taxon>Eukaryota</taxon>
        <taxon>Metamonada</taxon>
        <taxon>Preaxostyla</taxon>
        <taxon>Oxymonadida</taxon>
        <taxon>Streblomastigidae</taxon>
        <taxon>Streblomastix</taxon>
    </lineage>
</organism>
<accession>A0A5J4WEU1</accession>
<name>A0A5J4WEU1_9EUKA</name>
<evidence type="ECO:0000313" key="1">
    <source>
        <dbReference type="EMBL" id="KAA6393381.1"/>
    </source>
</evidence>
<gene>
    <name evidence="1" type="ORF">EZS28_011094</name>
</gene>
<dbReference type="AlphaFoldDB" id="A0A5J4WEU1"/>
<protein>
    <submittedName>
        <fullName evidence="1">Uncharacterized protein</fullName>
    </submittedName>
</protein>